<organism evidence="2">
    <name type="scientific">viral metagenome</name>
    <dbReference type="NCBI Taxonomy" id="1070528"/>
    <lineage>
        <taxon>unclassified sequences</taxon>
        <taxon>metagenomes</taxon>
        <taxon>organismal metagenomes</taxon>
    </lineage>
</organism>
<evidence type="ECO:0000313" key="2">
    <source>
        <dbReference type="EMBL" id="QHT08820.1"/>
    </source>
</evidence>
<reference evidence="2" key="1">
    <citation type="journal article" date="2020" name="Nature">
        <title>Giant virus diversity and host interactions through global metagenomics.</title>
        <authorList>
            <person name="Schulz F."/>
            <person name="Roux S."/>
            <person name="Paez-Espino D."/>
            <person name="Jungbluth S."/>
            <person name="Walsh D.A."/>
            <person name="Denef V.J."/>
            <person name="McMahon K.D."/>
            <person name="Konstantinidis K.T."/>
            <person name="Eloe-Fadrosh E.A."/>
            <person name="Kyrpides N.C."/>
            <person name="Woyke T."/>
        </authorList>
    </citation>
    <scope>NUCLEOTIDE SEQUENCE</scope>
    <source>
        <strain evidence="2">GVMAG-M-3300023109-53</strain>
    </source>
</reference>
<proteinExistence type="predicted"/>
<accession>A0A6C0CXY3</accession>
<protein>
    <submittedName>
        <fullName evidence="2">Uncharacterized protein</fullName>
    </submittedName>
</protein>
<feature type="compositionally biased region" description="Low complexity" evidence="1">
    <location>
        <begin position="128"/>
        <end position="140"/>
    </location>
</feature>
<dbReference type="AlphaFoldDB" id="A0A6C0CXY3"/>
<sequence>MNNEQFEHIKLFLNKCKIPVNTFGELDGMLIPRELFLDNEIYKSVKEEISILKQIFNSSYLTSLQSTAEENQKWPLLNLVRQVLKSCHFKMTPKRVSSGYTKDGKKIYKRMFIIEKLNQTKSSGPNVSSLESSSTDIISS</sequence>
<feature type="region of interest" description="Disordered" evidence="1">
    <location>
        <begin position="121"/>
        <end position="140"/>
    </location>
</feature>
<evidence type="ECO:0000256" key="1">
    <source>
        <dbReference type="SAM" id="MobiDB-lite"/>
    </source>
</evidence>
<dbReference type="EMBL" id="MN739502">
    <property type="protein sequence ID" value="QHT08820.1"/>
    <property type="molecule type" value="Genomic_DNA"/>
</dbReference>
<name>A0A6C0CXY3_9ZZZZ</name>